<accession>A0A077MFZ1</accession>
<evidence type="ECO:0000256" key="3">
    <source>
        <dbReference type="ARBA" id="ARBA00022448"/>
    </source>
</evidence>
<dbReference type="GO" id="GO:0015293">
    <property type="term" value="F:symporter activity"/>
    <property type="evidence" value="ECO:0007669"/>
    <property type="project" value="UniProtKB-KW"/>
</dbReference>
<feature type="transmembrane region" description="Helical" evidence="12">
    <location>
        <begin position="366"/>
        <end position="387"/>
    </location>
</feature>
<evidence type="ECO:0000256" key="10">
    <source>
        <dbReference type="ARBA" id="ARBA00023136"/>
    </source>
</evidence>
<evidence type="ECO:0000256" key="11">
    <source>
        <dbReference type="RuleBase" id="RU362091"/>
    </source>
</evidence>
<feature type="transmembrane region" description="Helical" evidence="12">
    <location>
        <begin position="153"/>
        <end position="171"/>
    </location>
</feature>
<gene>
    <name evidence="13" type="ORF">BN13_620008</name>
</gene>
<dbReference type="Gene3D" id="1.20.1730.10">
    <property type="entry name" value="Sodium/glucose cotransporter"/>
    <property type="match status" value="1"/>
</dbReference>
<dbReference type="PROSITE" id="PS50283">
    <property type="entry name" value="NA_SOLUT_SYMP_3"/>
    <property type="match status" value="1"/>
</dbReference>
<keyword evidence="9" id="KW-0406">Ion transport</keyword>
<feature type="transmembrane region" description="Helical" evidence="12">
    <location>
        <begin position="393"/>
        <end position="416"/>
    </location>
</feature>
<evidence type="ECO:0000256" key="12">
    <source>
        <dbReference type="SAM" id="Phobius"/>
    </source>
</evidence>
<dbReference type="InterPro" id="IPR050277">
    <property type="entry name" value="Sodium:Solute_Symporter"/>
</dbReference>
<dbReference type="PANTHER" id="PTHR48086">
    <property type="entry name" value="SODIUM/PROLINE SYMPORTER-RELATED"/>
    <property type="match status" value="1"/>
</dbReference>
<dbReference type="CDD" id="cd11480">
    <property type="entry name" value="SLC5sbd_u4"/>
    <property type="match status" value="1"/>
</dbReference>
<dbReference type="STRING" id="1193518.BN13_620008"/>
<dbReference type="EMBL" id="CAJC01000175">
    <property type="protein sequence ID" value="CCI54207.1"/>
    <property type="molecule type" value="Genomic_DNA"/>
</dbReference>
<evidence type="ECO:0000256" key="6">
    <source>
        <dbReference type="ARBA" id="ARBA00022847"/>
    </source>
</evidence>
<dbReference type="InterPro" id="IPR018212">
    <property type="entry name" value="Na/solute_symporter_CS"/>
</dbReference>
<dbReference type="PANTHER" id="PTHR48086:SF6">
    <property type="entry name" value="CATION_ACETATE SYMPORTER ACTP"/>
    <property type="match status" value="1"/>
</dbReference>
<keyword evidence="7 12" id="KW-1133">Transmembrane helix</keyword>
<keyword evidence="6" id="KW-0769">Symport</keyword>
<dbReference type="AlphaFoldDB" id="A0A077MFZ1"/>
<evidence type="ECO:0000256" key="2">
    <source>
        <dbReference type="ARBA" id="ARBA00006434"/>
    </source>
</evidence>
<keyword evidence="14" id="KW-1185">Reference proteome</keyword>
<dbReference type="GO" id="GO:0005886">
    <property type="term" value="C:plasma membrane"/>
    <property type="evidence" value="ECO:0007669"/>
    <property type="project" value="UniProtKB-SubCell"/>
</dbReference>
<feature type="transmembrane region" description="Helical" evidence="12">
    <location>
        <begin position="317"/>
        <end position="345"/>
    </location>
</feature>
<protein>
    <submittedName>
        <fullName evidence="13">Putative Sodium/solute symporter</fullName>
    </submittedName>
</protein>
<keyword evidence="10 12" id="KW-0472">Membrane</keyword>
<dbReference type="Proteomes" id="UP000035720">
    <property type="component" value="Unassembled WGS sequence"/>
</dbReference>
<feature type="transmembrane region" description="Helical" evidence="12">
    <location>
        <begin position="183"/>
        <end position="201"/>
    </location>
</feature>
<comment type="caution">
    <text evidence="13">The sequence shown here is derived from an EMBL/GenBank/DDBJ whole genome shotgun (WGS) entry which is preliminary data.</text>
</comment>
<feature type="transmembrane region" description="Helical" evidence="12">
    <location>
        <begin position="74"/>
        <end position="96"/>
    </location>
</feature>
<keyword evidence="4" id="KW-1003">Cell membrane</keyword>
<feature type="transmembrane region" description="Helical" evidence="12">
    <location>
        <begin position="264"/>
        <end position="284"/>
    </location>
</feature>
<feature type="transmembrane region" description="Helical" evidence="12">
    <location>
        <begin position="428"/>
        <end position="446"/>
    </location>
</feature>
<evidence type="ECO:0000256" key="7">
    <source>
        <dbReference type="ARBA" id="ARBA00022989"/>
    </source>
</evidence>
<proteinExistence type="inferred from homology"/>
<dbReference type="Pfam" id="PF00474">
    <property type="entry name" value="SSF"/>
    <property type="match status" value="1"/>
</dbReference>
<feature type="transmembrane region" description="Helical" evidence="12">
    <location>
        <begin position="452"/>
        <end position="478"/>
    </location>
</feature>
<reference evidence="13 14" key="1">
    <citation type="journal article" date="2013" name="ISME J.">
        <title>A metabolic model for members of the genus Tetrasphaera involved in enhanced biological phosphorus removal.</title>
        <authorList>
            <person name="Kristiansen R."/>
            <person name="Nguyen H.T.T."/>
            <person name="Saunders A.M."/>
            <person name="Nielsen J.L."/>
            <person name="Wimmer R."/>
            <person name="Le V.Q."/>
            <person name="McIlroy S.J."/>
            <person name="Petrovski S."/>
            <person name="Seviour R.J."/>
            <person name="Calteau A."/>
            <person name="Nielsen K.L."/>
            <person name="Nielsen P.H."/>
        </authorList>
    </citation>
    <scope>NUCLEOTIDE SEQUENCE [LARGE SCALE GENOMIC DNA]</scope>
    <source>
        <strain evidence="13 14">Ben 74</strain>
    </source>
</reference>
<feature type="transmembrane region" description="Helical" evidence="12">
    <location>
        <begin position="117"/>
        <end position="133"/>
    </location>
</feature>
<keyword evidence="3" id="KW-0813">Transport</keyword>
<keyword evidence="5 12" id="KW-0812">Transmembrane</keyword>
<comment type="subcellular location">
    <subcellularLocation>
        <location evidence="1">Cell membrane</location>
        <topology evidence="1">Multi-pass membrane protein</topology>
    </subcellularLocation>
</comment>
<evidence type="ECO:0000256" key="9">
    <source>
        <dbReference type="ARBA" id="ARBA00023065"/>
    </source>
</evidence>
<dbReference type="RefSeq" id="WP_048546651.1">
    <property type="nucleotide sequence ID" value="NZ_HF571038.1"/>
</dbReference>
<evidence type="ECO:0000256" key="5">
    <source>
        <dbReference type="ARBA" id="ARBA00022692"/>
    </source>
</evidence>
<feature type="transmembrane region" description="Helical" evidence="12">
    <location>
        <begin position="6"/>
        <end position="25"/>
    </location>
</feature>
<feature type="transmembrane region" description="Helical" evidence="12">
    <location>
        <begin position="228"/>
        <end position="252"/>
    </location>
</feature>
<evidence type="ECO:0000256" key="8">
    <source>
        <dbReference type="ARBA" id="ARBA00023053"/>
    </source>
</evidence>
<name>A0A077MFZ1_9MICO</name>
<evidence type="ECO:0000313" key="14">
    <source>
        <dbReference type="Proteomes" id="UP000035720"/>
    </source>
</evidence>
<organism evidence="13 14">
    <name type="scientific">Nostocoides jenkinsii Ben 74</name>
    <dbReference type="NCBI Taxonomy" id="1193518"/>
    <lineage>
        <taxon>Bacteria</taxon>
        <taxon>Bacillati</taxon>
        <taxon>Actinomycetota</taxon>
        <taxon>Actinomycetes</taxon>
        <taxon>Micrococcales</taxon>
        <taxon>Intrasporangiaceae</taxon>
        <taxon>Nostocoides</taxon>
    </lineage>
</organism>
<dbReference type="GO" id="GO:0006811">
    <property type="term" value="P:monoatomic ion transport"/>
    <property type="evidence" value="ECO:0007669"/>
    <property type="project" value="UniProtKB-KW"/>
</dbReference>
<comment type="similarity">
    <text evidence="2 11">Belongs to the sodium:solute symporter (SSF) (TC 2.A.21) family.</text>
</comment>
<dbReference type="GO" id="GO:0006847">
    <property type="term" value="P:plasma membrane acetate transport"/>
    <property type="evidence" value="ECO:0007669"/>
    <property type="project" value="TreeGrafter"/>
</dbReference>
<dbReference type="PROSITE" id="PS00457">
    <property type="entry name" value="NA_SOLUT_SYMP_2"/>
    <property type="match status" value="1"/>
</dbReference>
<evidence type="ECO:0000256" key="4">
    <source>
        <dbReference type="ARBA" id="ARBA00022475"/>
    </source>
</evidence>
<dbReference type="InterPro" id="IPR001734">
    <property type="entry name" value="Na/solute_symporter"/>
</dbReference>
<feature type="transmembrane region" description="Helical" evidence="12">
    <location>
        <begin position="46"/>
        <end position="68"/>
    </location>
</feature>
<evidence type="ECO:0000313" key="13">
    <source>
        <dbReference type="EMBL" id="CCI54207.1"/>
    </source>
</evidence>
<dbReference type="GO" id="GO:0015123">
    <property type="term" value="F:acetate transmembrane transporter activity"/>
    <property type="evidence" value="ECO:0007669"/>
    <property type="project" value="TreeGrafter"/>
</dbReference>
<dbReference type="InterPro" id="IPR038377">
    <property type="entry name" value="Na/Glc_symporter_sf"/>
</dbReference>
<keyword evidence="8" id="KW-0915">Sodium</keyword>
<evidence type="ECO:0000256" key="1">
    <source>
        <dbReference type="ARBA" id="ARBA00004651"/>
    </source>
</evidence>
<dbReference type="OrthoDB" id="9764416at2"/>
<sequence length="502" mass="52270">MTQPLSLAAIVAVCVATLAIGSYGLRISRATSDFYVAGRQVTPWRNASAISGEYLSAASFLGVAGLVYSRGIDMLWFPIGYTMGYLVLLVLIAAPMRRSGAYTLADFAELRLESRRIRGLCSALVVGIGWFYLIPQLQGAGIALRQVTGWPTWVGGTVVSVVVALAVSAGGMRSITLVQAMQYWVKVTAISLPAFILLAVWRADPAAPSLDPATLWVSAGTGPGSGLYATYSTLLALCLGTMGLPHVLVRFYTNPDGRDARRTTVVVLGLLGMFYLFPPVYAALGRAYASRLPEGARTDGIVLLAPHLLLDGTSANLLSALLAGGAFAAFLSTASGLAMSVAGILDQDVARRLLPRFAGEDLPDRLGIRLATVVGLAVPLVVTWLLAPVGLASTVGLAFAVAASTFAPLLALGVWWPRLTTAGATAGLIVGSVTASLAAGATLLGFTSDDSWLALLLAQPAAWSAPLAFVVTIAVSLLTPGAIPPHTRATMARLHTPESLLT</sequence>